<feature type="region of interest" description="Disordered" evidence="1">
    <location>
        <begin position="14"/>
        <end position="85"/>
    </location>
</feature>
<gene>
    <name evidence="2" type="ORF">IPOD504_LOCUS16485</name>
</gene>
<evidence type="ECO:0000313" key="3">
    <source>
        <dbReference type="Proteomes" id="UP000837857"/>
    </source>
</evidence>
<organism evidence="2 3">
    <name type="scientific">Iphiclides podalirius</name>
    <name type="common">scarce swallowtail</name>
    <dbReference type="NCBI Taxonomy" id="110791"/>
    <lineage>
        <taxon>Eukaryota</taxon>
        <taxon>Metazoa</taxon>
        <taxon>Ecdysozoa</taxon>
        <taxon>Arthropoda</taxon>
        <taxon>Hexapoda</taxon>
        <taxon>Insecta</taxon>
        <taxon>Pterygota</taxon>
        <taxon>Neoptera</taxon>
        <taxon>Endopterygota</taxon>
        <taxon>Lepidoptera</taxon>
        <taxon>Glossata</taxon>
        <taxon>Ditrysia</taxon>
        <taxon>Papilionoidea</taxon>
        <taxon>Papilionidae</taxon>
        <taxon>Papilioninae</taxon>
        <taxon>Iphiclides</taxon>
    </lineage>
</organism>
<feature type="compositionally biased region" description="Low complexity" evidence="1">
    <location>
        <begin position="64"/>
        <end position="85"/>
    </location>
</feature>
<protein>
    <submittedName>
        <fullName evidence="2">Uncharacterized protein</fullName>
    </submittedName>
</protein>
<feature type="compositionally biased region" description="Polar residues" evidence="1">
    <location>
        <begin position="51"/>
        <end position="63"/>
    </location>
</feature>
<evidence type="ECO:0000313" key="2">
    <source>
        <dbReference type="EMBL" id="CAH2075082.1"/>
    </source>
</evidence>
<feature type="compositionally biased region" description="Low complexity" evidence="1">
    <location>
        <begin position="32"/>
        <end position="49"/>
    </location>
</feature>
<feature type="compositionally biased region" description="Polar residues" evidence="1">
    <location>
        <begin position="22"/>
        <end position="31"/>
    </location>
</feature>
<dbReference type="EMBL" id="OW152820">
    <property type="protein sequence ID" value="CAH2075082.1"/>
    <property type="molecule type" value="Genomic_DNA"/>
</dbReference>
<feature type="non-terminal residue" evidence="2">
    <location>
        <position position="85"/>
    </location>
</feature>
<dbReference type="Proteomes" id="UP000837857">
    <property type="component" value="Chromosome 8"/>
</dbReference>
<accession>A0ABN8J6H2</accession>
<name>A0ABN8J6H2_9NEOP</name>
<evidence type="ECO:0000256" key="1">
    <source>
        <dbReference type="SAM" id="MobiDB-lite"/>
    </source>
</evidence>
<reference evidence="2" key="1">
    <citation type="submission" date="2022-03" db="EMBL/GenBank/DDBJ databases">
        <authorList>
            <person name="Martin H S."/>
        </authorList>
    </citation>
    <scope>NUCLEOTIDE SEQUENCE</scope>
</reference>
<proteinExistence type="predicted"/>
<sequence>MVAAEVSSVALAGSAAKASVSDAGTSVQTAAGSFAGSSVEDSSSGGDKSTGMMSTPKTKQTYGSTTESPTTKPATASTASSCKKS</sequence>
<keyword evidence="3" id="KW-1185">Reference proteome</keyword>